<dbReference type="InterPro" id="IPR016047">
    <property type="entry name" value="M23ase_b-sheet_dom"/>
</dbReference>
<evidence type="ECO:0000313" key="4">
    <source>
        <dbReference type="Proteomes" id="UP000018072"/>
    </source>
</evidence>
<dbReference type="Gene3D" id="2.70.70.10">
    <property type="entry name" value="Glucose Permease (Domain IIA)"/>
    <property type="match status" value="1"/>
</dbReference>
<dbReference type="AlphaFoldDB" id="R7H2F1"/>
<dbReference type="EMBL" id="CBIT010000204">
    <property type="protein sequence ID" value="CDE33829.1"/>
    <property type="molecule type" value="Genomic_DNA"/>
</dbReference>
<sequence>MSHYGQNTIEGLRGVTLDNKGINIKGQPGCQARAVYDGVVSAVYGIGGQWLVMVRHGVYISVYCNLTSVSVHRDQKVSTGQALGAVGGENILQFQLHKNSTRLNPEPWLRR</sequence>
<name>R7H2F1_9BACT</name>
<dbReference type="Proteomes" id="UP000018072">
    <property type="component" value="Unassembled WGS sequence"/>
</dbReference>
<dbReference type="Pfam" id="PF01551">
    <property type="entry name" value="Peptidase_M23"/>
    <property type="match status" value="1"/>
</dbReference>
<dbReference type="PANTHER" id="PTHR21666">
    <property type="entry name" value="PEPTIDASE-RELATED"/>
    <property type="match status" value="1"/>
</dbReference>
<dbReference type="SUPFAM" id="SSF51261">
    <property type="entry name" value="Duplicated hybrid motif"/>
    <property type="match status" value="1"/>
</dbReference>
<dbReference type="STRING" id="1263103.BN741_01778"/>
<proteinExistence type="predicted"/>
<feature type="domain" description="M23ase beta-sheet core" evidence="2">
    <location>
        <begin position="19"/>
        <end position="105"/>
    </location>
</feature>
<evidence type="ECO:0000313" key="3">
    <source>
        <dbReference type="EMBL" id="CDE33829.1"/>
    </source>
</evidence>
<organism evidence="3 4">
    <name type="scientific">Leyella stercorea CAG:629</name>
    <dbReference type="NCBI Taxonomy" id="1263103"/>
    <lineage>
        <taxon>Bacteria</taxon>
        <taxon>Pseudomonadati</taxon>
        <taxon>Bacteroidota</taxon>
        <taxon>Bacteroidia</taxon>
        <taxon>Bacteroidales</taxon>
        <taxon>Prevotellaceae</taxon>
        <taxon>Leyella</taxon>
    </lineage>
</organism>
<dbReference type="InterPro" id="IPR011055">
    <property type="entry name" value="Dup_hybrid_motif"/>
</dbReference>
<gene>
    <name evidence="3" type="ORF">BN741_01778</name>
</gene>
<dbReference type="InterPro" id="IPR050570">
    <property type="entry name" value="Cell_wall_metabolism_enzyme"/>
</dbReference>
<evidence type="ECO:0000259" key="2">
    <source>
        <dbReference type="Pfam" id="PF01551"/>
    </source>
</evidence>
<keyword evidence="1" id="KW-0732">Signal</keyword>
<dbReference type="GO" id="GO:0004222">
    <property type="term" value="F:metalloendopeptidase activity"/>
    <property type="evidence" value="ECO:0007669"/>
    <property type="project" value="TreeGrafter"/>
</dbReference>
<protein>
    <submittedName>
        <fullName evidence="3">Peptidase M23 family</fullName>
    </submittedName>
</protein>
<dbReference type="PANTHER" id="PTHR21666:SF289">
    <property type="entry name" value="L-ALA--D-GLU ENDOPEPTIDASE"/>
    <property type="match status" value="1"/>
</dbReference>
<evidence type="ECO:0000256" key="1">
    <source>
        <dbReference type="ARBA" id="ARBA00022729"/>
    </source>
</evidence>
<dbReference type="CDD" id="cd12797">
    <property type="entry name" value="M23_peptidase"/>
    <property type="match status" value="1"/>
</dbReference>
<comment type="caution">
    <text evidence="3">The sequence shown here is derived from an EMBL/GenBank/DDBJ whole genome shotgun (WGS) entry which is preliminary data.</text>
</comment>
<accession>R7H2F1</accession>
<reference evidence="3" key="1">
    <citation type="submission" date="2012-11" db="EMBL/GenBank/DDBJ databases">
        <title>Dependencies among metagenomic species, viruses, plasmids and units of genetic variation.</title>
        <authorList>
            <person name="Nielsen H.B."/>
            <person name="Almeida M."/>
            <person name="Juncker A.S."/>
            <person name="Rasmussen S."/>
            <person name="Li J."/>
            <person name="Sunagawa S."/>
            <person name="Plichta D."/>
            <person name="Gautier L."/>
            <person name="Le Chatelier E."/>
            <person name="Peletier E."/>
            <person name="Bonde I."/>
            <person name="Nielsen T."/>
            <person name="Manichanh C."/>
            <person name="Arumugam M."/>
            <person name="Batto J."/>
            <person name="Santos M.B.Q.D."/>
            <person name="Blom N."/>
            <person name="Borruel N."/>
            <person name="Burgdorf K.S."/>
            <person name="Boumezbeur F."/>
            <person name="Casellas F."/>
            <person name="Dore J."/>
            <person name="Guarner F."/>
            <person name="Hansen T."/>
            <person name="Hildebrand F."/>
            <person name="Kaas R.S."/>
            <person name="Kennedy S."/>
            <person name="Kristiansen K."/>
            <person name="Kultima J.R."/>
            <person name="Leonard P."/>
            <person name="Levenez F."/>
            <person name="Lund O."/>
            <person name="Moumen B."/>
            <person name="Le Paslier D."/>
            <person name="Pons N."/>
            <person name="Pedersen O."/>
            <person name="Prifti E."/>
            <person name="Qin J."/>
            <person name="Raes J."/>
            <person name="Tap J."/>
            <person name="Tims S."/>
            <person name="Ussery D.W."/>
            <person name="Yamada T."/>
            <person name="MetaHit consortium"/>
            <person name="Renault P."/>
            <person name="Sicheritz-Ponten T."/>
            <person name="Bork P."/>
            <person name="Wang J."/>
            <person name="Brunak S."/>
            <person name="Ehrlich S.D."/>
        </authorList>
    </citation>
    <scope>NUCLEOTIDE SEQUENCE [LARGE SCALE GENOMIC DNA]</scope>
</reference>